<accession>A0A0U5AQZ7</accession>
<dbReference type="KEGG" id="asoc:CB4_00344"/>
<protein>
    <submittedName>
        <fullName evidence="1">Cupin domain protein</fullName>
    </submittedName>
</protein>
<keyword evidence="2" id="KW-1185">Reference proteome</keyword>
<dbReference type="InterPro" id="IPR014710">
    <property type="entry name" value="RmlC-like_jellyroll"/>
</dbReference>
<dbReference type="AlphaFoldDB" id="A0A0U5AQZ7"/>
<evidence type="ECO:0000313" key="1">
    <source>
        <dbReference type="EMBL" id="BAU26234.1"/>
    </source>
</evidence>
<dbReference type="Gene3D" id="2.60.120.10">
    <property type="entry name" value="Jelly Rolls"/>
    <property type="match status" value="1"/>
</dbReference>
<gene>
    <name evidence="1" type="ORF">CB4_00344</name>
</gene>
<organism evidence="1 2">
    <name type="scientific">Aneurinibacillus soli</name>
    <dbReference type="NCBI Taxonomy" id="1500254"/>
    <lineage>
        <taxon>Bacteria</taxon>
        <taxon>Bacillati</taxon>
        <taxon>Bacillota</taxon>
        <taxon>Bacilli</taxon>
        <taxon>Bacillales</taxon>
        <taxon>Paenibacillaceae</taxon>
        <taxon>Aneurinibacillus group</taxon>
        <taxon>Aneurinibacillus</taxon>
    </lineage>
</organism>
<reference evidence="1 2" key="1">
    <citation type="submission" date="2015-12" db="EMBL/GenBank/DDBJ databases">
        <title>Genome sequence of Aneurinibacillus soli.</title>
        <authorList>
            <person name="Lee J.S."/>
            <person name="Lee K.C."/>
            <person name="Kim K.K."/>
            <person name="Lee B.W."/>
        </authorList>
    </citation>
    <scope>NUCLEOTIDE SEQUENCE [LARGE SCALE GENOMIC DNA]</scope>
    <source>
        <strain evidence="1 2">CB4</strain>
    </source>
</reference>
<name>A0A0U5AQZ7_9BACL</name>
<dbReference type="InterPro" id="IPR011051">
    <property type="entry name" value="RmlC_Cupin_sf"/>
</dbReference>
<dbReference type="SUPFAM" id="SSF51182">
    <property type="entry name" value="RmlC-like cupins"/>
    <property type="match status" value="1"/>
</dbReference>
<sequence>MQSLVLCTEGTCTLDITDNILDKYHVELIRFDLAWELFLGQSGRNETGELDIPAGNPRTKWFGLHQWLRSTLGLHVDILHTEPKRLLAVLPPSSLAAYEYVTRTLSMYSTSLGVLHTGKMNGRDIQCAITCFYEQGSHAVVTDGWVPPVINLHEKPTPLLTKTSKVQDGSTFTWLGGVLGSDRLFAQVYHLTSESGANRLHSHSHVDEMFVILDGEGTLITESGSSPVKKGDLIAKPAGSGLSTRLLPGPSGMQVLDIEVWAHSEQADVVSYPQHGELFVRGRSLHHVTALDNLLSADDMMKRYTQLYRRNRDGTVTSD</sequence>
<dbReference type="Proteomes" id="UP000217696">
    <property type="component" value="Chromosome"/>
</dbReference>
<evidence type="ECO:0000313" key="2">
    <source>
        <dbReference type="Proteomes" id="UP000217696"/>
    </source>
</evidence>
<dbReference type="EMBL" id="AP017312">
    <property type="protein sequence ID" value="BAU26234.1"/>
    <property type="molecule type" value="Genomic_DNA"/>
</dbReference>
<proteinExistence type="predicted"/>